<sequence>MLPNERKFWFPFGLVRSGHFPQNCSFPFRKEVDYQAERFKLLAIRSVPPKRASINDPLQIHRTIDVENFSLLTHLVFKSNEVIEPLESNEDLLAFWSQLEYAESCDDALGDNCLYLATVLLQESRLLRIADDFLLLSFLTLFNSSSLVLVEFSSRFLNRLGSCTALKMAYL</sequence>
<organism evidence="1 2">
    <name type="scientific">Romanomermis culicivorax</name>
    <name type="common">Nematode worm</name>
    <dbReference type="NCBI Taxonomy" id="13658"/>
    <lineage>
        <taxon>Eukaryota</taxon>
        <taxon>Metazoa</taxon>
        <taxon>Ecdysozoa</taxon>
        <taxon>Nematoda</taxon>
        <taxon>Enoplea</taxon>
        <taxon>Dorylaimia</taxon>
        <taxon>Mermithida</taxon>
        <taxon>Mermithoidea</taxon>
        <taxon>Mermithidae</taxon>
        <taxon>Romanomermis</taxon>
    </lineage>
</organism>
<accession>A0A915HQF0</accession>
<dbReference type="Proteomes" id="UP000887565">
    <property type="component" value="Unplaced"/>
</dbReference>
<evidence type="ECO:0000313" key="1">
    <source>
        <dbReference type="Proteomes" id="UP000887565"/>
    </source>
</evidence>
<proteinExistence type="predicted"/>
<evidence type="ECO:0000313" key="2">
    <source>
        <dbReference type="WBParaSite" id="nRc.2.0.1.t03690-RA"/>
    </source>
</evidence>
<protein>
    <submittedName>
        <fullName evidence="2">Uncharacterized protein</fullName>
    </submittedName>
</protein>
<reference evidence="2" key="1">
    <citation type="submission" date="2022-11" db="UniProtKB">
        <authorList>
            <consortium name="WormBaseParasite"/>
        </authorList>
    </citation>
    <scope>IDENTIFICATION</scope>
</reference>
<keyword evidence="1" id="KW-1185">Reference proteome</keyword>
<name>A0A915HQF0_ROMCU</name>
<dbReference type="AlphaFoldDB" id="A0A915HQF0"/>
<dbReference type="WBParaSite" id="nRc.2.0.1.t03690-RA">
    <property type="protein sequence ID" value="nRc.2.0.1.t03690-RA"/>
    <property type="gene ID" value="nRc.2.0.1.g03690"/>
</dbReference>